<proteinExistence type="inferred from homology"/>
<dbReference type="GO" id="GO:0009986">
    <property type="term" value="C:cell surface"/>
    <property type="evidence" value="ECO:0007669"/>
    <property type="project" value="TreeGrafter"/>
</dbReference>
<dbReference type="GO" id="GO:0046557">
    <property type="term" value="F:glucan endo-1,6-beta-glucosidase activity"/>
    <property type="evidence" value="ECO:0007669"/>
    <property type="project" value="TreeGrafter"/>
</dbReference>
<reference evidence="4" key="1">
    <citation type="submission" date="2021-10" db="EMBL/GenBank/DDBJ databases">
        <title>De novo Genome Assembly of Clathrus columnatus (Basidiomycota, Fungi) Using Illumina and Nanopore Sequence Data.</title>
        <authorList>
            <person name="Ogiso-Tanaka E."/>
            <person name="Itagaki H."/>
            <person name="Hosoya T."/>
            <person name="Hosaka K."/>
        </authorList>
    </citation>
    <scope>NUCLEOTIDE SEQUENCE</scope>
    <source>
        <strain evidence="4">MO-923</strain>
    </source>
</reference>
<evidence type="ECO:0000256" key="3">
    <source>
        <dbReference type="ARBA" id="ARBA00023295"/>
    </source>
</evidence>
<sequence>MAHKRVVERSSQDKQQRVFLSERSLGEVDIYRYRRQYGVNLGSWFVLERWITDKPFREASPPASSDFDVATGNRPKEILENHWDTWITDGDWKWFVDHGINSVRLPIGYYHLYALDPAIVNGTSFNNVGWVFGGAWSRIWAAIEKAHSYGIGVLIGTSVLNRPLDLHAAPGKQNADAHSGVNGPITFYEKCNLEHTTKVLNVLAKQIANVPNVVGLELVNEPQNNRILGNWYEKTMNSLRNNIGMDLPLYISDCWDTYPYAKLIENRDDFVVLDHHLYRCYTSDDMKQSGEQLAASLPPKALIDGFGITKGNLVVAEFSAALNPSSLRSSEPPEQDRQRRVFARAELECFQASTAGFWFWTYKKDNGWDAGWSLRDTVRAEIMPNYFGIRPEEREQSQEANDERASQEAKLALAVHRDYWSQRGGKTSENWRFEQGFIQGWKDAFLFFKFRSNSNGDSINAVSELGFVGQWLKNRTAEHVLGKGGSPNVWEFEHGFRQGLDKAKTYFVQG</sequence>
<evidence type="ECO:0000256" key="2">
    <source>
        <dbReference type="ARBA" id="ARBA00022801"/>
    </source>
</evidence>
<comment type="similarity">
    <text evidence="1">Belongs to the glycosyl hydrolase 5 (cellulase A) family.</text>
</comment>
<organism evidence="4 5">
    <name type="scientific">Clathrus columnatus</name>
    <dbReference type="NCBI Taxonomy" id="1419009"/>
    <lineage>
        <taxon>Eukaryota</taxon>
        <taxon>Fungi</taxon>
        <taxon>Dikarya</taxon>
        <taxon>Basidiomycota</taxon>
        <taxon>Agaricomycotina</taxon>
        <taxon>Agaricomycetes</taxon>
        <taxon>Phallomycetidae</taxon>
        <taxon>Phallales</taxon>
        <taxon>Clathraceae</taxon>
        <taxon>Clathrus</taxon>
    </lineage>
</organism>
<dbReference type="SUPFAM" id="SSF51445">
    <property type="entry name" value="(Trans)glycosidases"/>
    <property type="match status" value="1"/>
</dbReference>
<evidence type="ECO:0008006" key="6">
    <source>
        <dbReference type="Google" id="ProtNLM"/>
    </source>
</evidence>
<dbReference type="InterPro" id="IPR050386">
    <property type="entry name" value="Glycosyl_hydrolase_5"/>
</dbReference>
<dbReference type="PANTHER" id="PTHR31297:SF43">
    <property type="entry name" value="GLUCAN 1,3-BETA-GLUCOSIDASE 3"/>
    <property type="match status" value="1"/>
</dbReference>
<dbReference type="Gene3D" id="3.20.20.80">
    <property type="entry name" value="Glycosidases"/>
    <property type="match status" value="1"/>
</dbReference>
<accession>A0AAV5A191</accession>
<dbReference type="PANTHER" id="PTHR31297">
    <property type="entry name" value="GLUCAN ENDO-1,6-BETA-GLUCOSIDASE B"/>
    <property type="match status" value="1"/>
</dbReference>
<keyword evidence="3" id="KW-0326">Glycosidase</keyword>
<name>A0AAV5A191_9AGAM</name>
<dbReference type="GO" id="GO:0005576">
    <property type="term" value="C:extracellular region"/>
    <property type="evidence" value="ECO:0007669"/>
    <property type="project" value="TreeGrafter"/>
</dbReference>
<comment type="caution">
    <text evidence="4">The sequence shown here is derived from an EMBL/GenBank/DDBJ whole genome shotgun (WGS) entry which is preliminary data.</text>
</comment>
<keyword evidence="5" id="KW-1185">Reference proteome</keyword>
<evidence type="ECO:0000313" key="4">
    <source>
        <dbReference type="EMBL" id="GJJ06770.1"/>
    </source>
</evidence>
<protein>
    <recommendedName>
        <fullName evidence="6">Glycoside hydrolase family 5 domain-containing protein</fullName>
    </recommendedName>
</protein>
<dbReference type="GO" id="GO:0009251">
    <property type="term" value="P:glucan catabolic process"/>
    <property type="evidence" value="ECO:0007669"/>
    <property type="project" value="TreeGrafter"/>
</dbReference>
<keyword evidence="2" id="KW-0378">Hydrolase</keyword>
<gene>
    <name evidence="4" type="ORF">Clacol_000966</name>
</gene>
<dbReference type="AlphaFoldDB" id="A0AAV5A191"/>
<dbReference type="Proteomes" id="UP001050691">
    <property type="component" value="Unassembled WGS sequence"/>
</dbReference>
<evidence type="ECO:0000256" key="1">
    <source>
        <dbReference type="ARBA" id="ARBA00005641"/>
    </source>
</evidence>
<evidence type="ECO:0000313" key="5">
    <source>
        <dbReference type="Proteomes" id="UP001050691"/>
    </source>
</evidence>
<dbReference type="EMBL" id="BPWL01000001">
    <property type="protein sequence ID" value="GJJ06770.1"/>
    <property type="molecule type" value="Genomic_DNA"/>
</dbReference>
<dbReference type="InterPro" id="IPR017853">
    <property type="entry name" value="GH"/>
</dbReference>